<reference evidence="1 2" key="1">
    <citation type="submission" date="2018-06" db="EMBL/GenBank/DDBJ databases">
        <title>Recombination Drives Gene Content and Phenotype Evolution in Wild Type E. coli Strains.</title>
        <authorList>
            <person name="Field C.M."/>
            <person name="Silander O.K."/>
            <person name="Van Nimwegen E."/>
        </authorList>
    </citation>
    <scope>NUCLEOTIDE SEQUENCE [LARGE SCALE GENOMIC DNA]</scope>
    <source>
        <strain evidence="1 2">SC344</strain>
    </source>
</reference>
<protein>
    <submittedName>
        <fullName evidence="1">Uncharacterized protein</fullName>
    </submittedName>
</protein>
<sequence>MADMKTTTQTRVIDLEILEEVITRAEFAHSLAGLITESANFKKLSEHQQNALMALMTFTYDVKNAISELMNSAE</sequence>
<dbReference type="RefSeq" id="WP_000774616.1">
    <property type="nucleotide sequence ID" value="NZ_QONN01000030.1"/>
</dbReference>
<accession>A0A370V317</accession>
<dbReference type="AlphaFoldDB" id="A0A370V317"/>
<name>A0A370V317_9ESCH</name>
<dbReference type="Proteomes" id="UP000254454">
    <property type="component" value="Unassembled WGS sequence"/>
</dbReference>
<proteinExistence type="predicted"/>
<gene>
    <name evidence="1" type="ORF">C4A13_04277</name>
</gene>
<evidence type="ECO:0000313" key="2">
    <source>
        <dbReference type="Proteomes" id="UP000254454"/>
    </source>
</evidence>
<comment type="caution">
    <text evidence="1">The sequence shown here is derived from an EMBL/GenBank/DDBJ whole genome shotgun (WGS) entry which is preliminary data.</text>
</comment>
<organism evidence="1 2">
    <name type="scientific">Escherichia marmotae</name>
    <dbReference type="NCBI Taxonomy" id="1499973"/>
    <lineage>
        <taxon>Bacteria</taxon>
        <taxon>Pseudomonadati</taxon>
        <taxon>Pseudomonadota</taxon>
        <taxon>Gammaproteobacteria</taxon>
        <taxon>Enterobacterales</taxon>
        <taxon>Enterobacteriaceae</taxon>
        <taxon>Escherichia</taxon>
    </lineage>
</organism>
<evidence type="ECO:0000313" key="1">
    <source>
        <dbReference type="EMBL" id="RDR23084.1"/>
    </source>
</evidence>
<dbReference type="EMBL" id="QONO01000199">
    <property type="protein sequence ID" value="RDR23084.1"/>
    <property type="molecule type" value="Genomic_DNA"/>
</dbReference>